<dbReference type="Proteomes" id="UP001595812">
    <property type="component" value="Unassembled WGS sequence"/>
</dbReference>
<sequence>MTFRLLYLFAFLAFASCKSDKNERIADEPTPAEPELTTAEKIAKAHGYDNWQHVNTINFTFNVDRGGDNKRPGRAWAWAPQPDAVQFFGEDETIAYTRASMDSTKLKTDQAFINDKYWLLVPFQLVWDNTATLSEPVTKEAPISKTEMNMITITYPSEGGYTPGDAYDIFYDDDYMIREWVFRKGNAEEPSMMTTFENYKNYNGIMIATEHKMPDSDFNLYFDKINVTLNK</sequence>
<evidence type="ECO:0000313" key="2">
    <source>
        <dbReference type="Proteomes" id="UP001595812"/>
    </source>
</evidence>
<proteinExistence type="predicted"/>
<reference evidence="2" key="1">
    <citation type="journal article" date="2019" name="Int. J. Syst. Evol. Microbiol.">
        <title>The Global Catalogue of Microorganisms (GCM) 10K type strain sequencing project: providing services to taxonomists for standard genome sequencing and annotation.</title>
        <authorList>
            <consortium name="The Broad Institute Genomics Platform"/>
            <consortium name="The Broad Institute Genome Sequencing Center for Infectious Disease"/>
            <person name="Wu L."/>
            <person name="Ma J."/>
        </authorList>
    </citation>
    <scope>NUCLEOTIDE SEQUENCE [LARGE SCALE GENOMIC DNA]</scope>
    <source>
        <strain evidence="2">CECT 8979</strain>
    </source>
</reference>
<comment type="caution">
    <text evidence="1">The sequence shown here is derived from an EMBL/GenBank/DDBJ whole genome shotgun (WGS) entry which is preliminary data.</text>
</comment>
<protein>
    <recommendedName>
        <fullName evidence="3">Heme-binding HmuY-like protein</fullName>
    </recommendedName>
</protein>
<organism evidence="1 2">
    <name type="scientific">Winogradskyella maritima</name>
    <dbReference type="NCBI Taxonomy" id="1517766"/>
    <lineage>
        <taxon>Bacteria</taxon>
        <taxon>Pseudomonadati</taxon>
        <taxon>Bacteroidota</taxon>
        <taxon>Flavobacteriia</taxon>
        <taxon>Flavobacteriales</taxon>
        <taxon>Flavobacteriaceae</taxon>
        <taxon>Winogradskyella</taxon>
    </lineage>
</organism>
<gene>
    <name evidence="1" type="ORF">ACFOSX_06895</name>
</gene>
<dbReference type="PROSITE" id="PS51257">
    <property type="entry name" value="PROKAR_LIPOPROTEIN"/>
    <property type="match status" value="1"/>
</dbReference>
<dbReference type="RefSeq" id="WP_386098352.1">
    <property type="nucleotide sequence ID" value="NZ_JBHSAT010000004.1"/>
</dbReference>
<accession>A0ABV8AJW7</accession>
<evidence type="ECO:0008006" key="3">
    <source>
        <dbReference type="Google" id="ProtNLM"/>
    </source>
</evidence>
<dbReference type="EMBL" id="JBHSAT010000004">
    <property type="protein sequence ID" value="MFC3876957.1"/>
    <property type="molecule type" value="Genomic_DNA"/>
</dbReference>
<keyword evidence="2" id="KW-1185">Reference proteome</keyword>
<evidence type="ECO:0000313" key="1">
    <source>
        <dbReference type="EMBL" id="MFC3876957.1"/>
    </source>
</evidence>
<name>A0ABV8AJW7_9FLAO</name>